<keyword evidence="10" id="KW-1185">Reference proteome</keyword>
<dbReference type="PANTHER" id="PTHR48086:SF5">
    <property type="entry name" value="NA(+):SOLUTE SYMPORTER (SSF FAMILY)"/>
    <property type="match status" value="1"/>
</dbReference>
<gene>
    <name evidence="9" type="ORF">QO015_001994</name>
</gene>
<evidence type="ECO:0000256" key="8">
    <source>
        <dbReference type="SAM" id="Phobius"/>
    </source>
</evidence>
<dbReference type="PROSITE" id="PS50283">
    <property type="entry name" value="NA_SOLUT_SYMP_3"/>
    <property type="match status" value="1"/>
</dbReference>
<feature type="transmembrane region" description="Helical" evidence="8">
    <location>
        <begin position="434"/>
        <end position="455"/>
    </location>
</feature>
<feature type="transmembrane region" description="Helical" evidence="8">
    <location>
        <begin position="139"/>
        <end position="161"/>
    </location>
</feature>
<feature type="transmembrane region" description="Helical" evidence="8">
    <location>
        <begin position="12"/>
        <end position="33"/>
    </location>
</feature>
<evidence type="ECO:0000313" key="9">
    <source>
        <dbReference type="EMBL" id="MDQ0516381.1"/>
    </source>
</evidence>
<evidence type="ECO:0000256" key="2">
    <source>
        <dbReference type="ARBA" id="ARBA00006434"/>
    </source>
</evidence>
<evidence type="ECO:0000313" key="10">
    <source>
        <dbReference type="Proteomes" id="UP001223743"/>
    </source>
</evidence>
<dbReference type="Proteomes" id="UP001223743">
    <property type="component" value="Unassembled WGS sequence"/>
</dbReference>
<evidence type="ECO:0000256" key="7">
    <source>
        <dbReference type="SAM" id="MobiDB-lite"/>
    </source>
</evidence>
<comment type="caution">
    <text evidence="9">The sequence shown here is derived from an EMBL/GenBank/DDBJ whole genome shotgun (WGS) entry which is preliminary data.</text>
</comment>
<evidence type="ECO:0000256" key="6">
    <source>
        <dbReference type="ARBA" id="ARBA00023136"/>
    </source>
</evidence>
<feature type="transmembrane region" description="Helical" evidence="8">
    <location>
        <begin position="401"/>
        <end position="422"/>
    </location>
</feature>
<dbReference type="InterPro" id="IPR038377">
    <property type="entry name" value="Na/Glc_symporter_sf"/>
</dbReference>
<keyword evidence="5 8" id="KW-1133">Transmembrane helix</keyword>
<dbReference type="RefSeq" id="WP_266279677.1">
    <property type="nucleotide sequence ID" value="NZ_JAPKNF010000001.1"/>
</dbReference>
<evidence type="ECO:0000256" key="4">
    <source>
        <dbReference type="ARBA" id="ARBA00022692"/>
    </source>
</evidence>
<sequence>MERTADGTDGRGGNAGVVVLAVVLAAAGIVAAIDRFGTPLPLPAILAAVPVVAGVVAALGAATLSPRPVLSPPGDPVAGLLLSPLLLVAAPLGIALGGLSGLALVAAAIAGGVLARRVVAPALGRTGAPTLPGAVREHFGAAAGLPAAVAAAAALLLLVAAEARFLAEIIRQTVGLAPGTSAAMVLALVAITVLSGGGRAVALLVVALVPTIALGYLIGPAAAAWQAGALPLPWLPLFGSDAFAGPSRMAAPATIVLAVLLVAGLAALPSLAAPSASSGTTRARRWIVLVAAVLLVAPAYALYGRAAGIDPAASPAALVLNFAAYAGLGAVPALLLAGALVAASALALALALAALGSIVAEDFYARLIERQAPLGRRAVVGRAAMLLAAILAVAVPGDPALLAALGLSVAAATAPVVVVGWAAGIGRRAATAGLLAGTLVVALDAGIALGAPGLGTMLGMTLQPTVLGPTGWMGLPVGASGAPAVLVALLAMGAMTLHERRPRRSSPAAATPSPDPS</sequence>
<dbReference type="PANTHER" id="PTHR48086">
    <property type="entry name" value="SODIUM/PROLINE SYMPORTER-RELATED"/>
    <property type="match status" value="1"/>
</dbReference>
<feature type="compositionally biased region" description="Low complexity" evidence="7">
    <location>
        <begin position="505"/>
        <end position="517"/>
    </location>
</feature>
<comment type="subcellular location">
    <subcellularLocation>
        <location evidence="1">Membrane</location>
        <topology evidence="1">Multi-pass membrane protein</topology>
    </subcellularLocation>
</comment>
<feature type="transmembrane region" description="Helical" evidence="8">
    <location>
        <begin position="286"/>
        <end position="303"/>
    </location>
</feature>
<feature type="transmembrane region" description="Helical" evidence="8">
    <location>
        <begin position="173"/>
        <end position="194"/>
    </location>
</feature>
<feature type="transmembrane region" description="Helical" evidence="8">
    <location>
        <begin position="45"/>
        <end position="65"/>
    </location>
</feature>
<dbReference type="InterPro" id="IPR001734">
    <property type="entry name" value="Na/solute_symporter"/>
</dbReference>
<dbReference type="EMBL" id="JAUSWJ010000001">
    <property type="protein sequence ID" value="MDQ0516381.1"/>
    <property type="molecule type" value="Genomic_DNA"/>
</dbReference>
<feature type="transmembrane region" description="Helical" evidence="8">
    <location>
        <begin position="201"/>
        <end position="229"/>
    </location>
</feature>
<protein>
    <submittedName>
        <fullName evidence="9">Na+/proline symporter</fullName>
    </submittedName>
</protein>
<keyword evidence="6 8" id="KW-0472">Membrane</keyword>
<evidence type="ECO:0000256" key="5">
    <source>
        <dbReference type="ARBA" id="ARBA00022989"/>
    </source>
</evidence>
<reference evidence="9 10" key="1">
    <citation type="submission" date="2023-07" db="EMBL/GenBank/DDBJ databases">
        <title>Genomic Encyclopedia of Type Strains, Phase IV (KMG-IV): sequencing the most valuable type-strain genomes for metagenomic binning, comparative biology and taxonomic classification.</title>
        <authorList>
            <person name="Goeker M."/>
        </authorList>
    </citation>
    <scope>NUCLEOTIDE SEQUENCE [LARGE SCALE GENOMIC DNA]</scope>
    <source>
        <strain evidence="9 10">B1-1</strain>
    </source>
</reference>
<name>A0ABU0M5Z9_9HYPH</name>
<feature type="transmembrane region" description="Helical" evidence="8">
    <location>
        <begin position="475"/>
        <end position="497"/>
    </location>
</feature>
<organism evidence="9 10">
    <name type="scientific">Kaistia geumhonensis</name>
    <dbReference type="NCBI Taxonomy" id="410839"/>
    <lineage>
        <taxon>Bacteria</taxon>
        <taxon>Pseudomonadati</taxon>
        <taxon>Pseudomonadota</taxon>
        <taxon>Alphaproteobacteria</taxon>
        <taxon>Hyphomicrobiales</taxon>
        <taxon>Kaistiaceae</taxon>
        <taxon>Kaistia</taxon>
    </lineage>
</organism>
<dbReference type="Gene3D" id="1.20.1730.10">
    <property type="entry name" value="Sodium/glucose cotransporter"/>
    <property type="match status" value="1"/>
</dbReference>
<feature type="transmembrane region" description="Helical" evidence="8">
    <location>
        <begin position="377"/>
        <end position="395"/>
    </location>
</feature>
<feature type="transmembrane region" description="Helical" evidence="8">
    <location>
        <begin position="102"/>
        <end position="119"/>
    </location>
</feature>
<feature type="transmembrane region" description="Helical" evidence="8">
    <location>
        <begin position="323"/>
        <end position="356"/>
    </location>
</feature>
<feature type="transmembrane region" description="Helical" evidence="8">
    <location>
        <begin position="249"/>
        <end position="274"/>
    </location>
</feature>
<keyword evidence="4 8" id="KW-0812">Transmembrane</keyword>
<evidence type="ECO:0000256" key="1">
    <source>
        <dbReference type="ARBA" id="ARBA00004141"/>
    </source>
</evidence>
<dbReference type="InterPro" id="IPR050277">
    <property type="entry name" value="Sodium:Solute_Symporter"/>
</dbReference>
<accession>A0ABU0M5Z9</accession>
<evidence type="ECO:0000256" key="3">
    <source>
        <dbReference type="ARBA" id="ARBA00022448"/>
    </source>
</evidence>
<proteinExistence type="inferred from homology"/>
<comment type="similarity">
    <text evidence="2">Belongs to the sodium:solute symporter (SSF) (TC 2.A.21) family.</text>
</comment>
<feature type="region of interest" description="Disordered" evidence="7">
    <location>
        <begin position="498"/>
        <end position="517"/>
    </location>
</feature>
<keyword evidence="3" id="KW-0813">Transport</keyword>